<gene>
    <name evidence="8" type="ORF">C7I55_20060</name>
</gene>
<sequence>MKDDISWFLIGLLTAGLIAAAVGDWRNRIIPNELNGAIALLALPFWWANGLLLWPDAALQVAVASLTLMVFCVPFRFGWMGGGDVKLLGALALWLPWGATLYLVAIMSLAGGVLTLVMALAHHLSKSVGKPEIPYGIAIAFAGLWLIGERFLNQFV</sequence>
<evidence type="ECO:0000256" key="2">
    <source>
        <dbReference type="ARBA" id="ARBA00022475"/>
    </source>
</evidence>
<keyword evidence="3 6" id="KW-0812">Transmembrane</keyword>
<accession>A0A2P7QJ51</accession>
<dbReference type="RefSeq" id="WP_106514806.1">
    <property type="nucleotide sequence ID" value="NZ_PXYI01000007.1"/>
</dbReference>
<feature type="domain" description="Prepilin type IV endopeptidase peptidase" evidence="7">
    <location>
        <begin position="12"/>
        <end position="116"/>
    </location>
</feature>
<organism evidence="8 9">
    <name type="scientific">Allosphingosinicella deserti</name>
    <dbReference type="NCBI Taxonomy" id="2116704"/>
    <lineage>
        <taxon>Bacteria</taxon>
        <taxon>Pseudomonadati</taxon>
        <taxon>Pseudomonadota</taxon>
        <taxon>Alphaproteobacteria</taxon>
        <taxon>Sphingomonadales</taxon>
        <taxon>Sphingomonadaceae</taxon>
        <taxon>Allosphingosinicella</taxon>
    </lineage>
</organism>
<protein>
    <submittedName>
        <fullName evidence="8">Peptidase</fullName>
    </submittedName>
</protein>
<evidence type="ECO:0000313" key="8">
    <source>
        <dbReference type="EMBL" id="PSJ37993.1"/>
    </source>
</evidence>
<dbReference type="AlphaFoldDB" id="A0A2P7QJ51"/>
<evidence type="ECO:0000256" key="3">
    <source>
        <dbReference type="ARBA" id="ARBA00022692"/>
    </source>
</evidence>
<feature type="transmembrane region" description="Helical" evidence="6">
    <location>
        <begin position="61"/>
        <end position="79"/>
    </location>
</feature>
<keyword evidence="4 6" id="KW-1133">Transmembrane helix</keyword>
<dbReference type="InterPro" id="IPR000045">
    <property type="entry name" value="Prepilin_IV_endopep_pep"/>
</dbReference>
<evidence type="ECO:0000256" key="1">
    <source>
        <dbReference type="ARBA" id="ARBA00004651"/>
    </source>
</evidence>
<reference evidence="8 9" key="1">
    <citation type="submission" date="2018-03" db="EMBL/GenBank/DDBJ databases">
        <title>The draft genome of Sphingosinicella sp. GL-C-18.</title>
        <authorList>
            <person name="Liu L."/>
            <person name="Li L."/>
            <person name="Liang L."/>
            <person name="Zhang X."/>
            <person name="Wang T."/>
        </authorList>
    </citation>
    <scope>NUCLEOTIDE SEQUENCE [LARGE SCALE GENOMIC DNA]</scope>
    <source>
        <strain evidence="8 9">GL-C-18</strain>
    </source>
</reference>
<proteinExistence type="predicted"/>
<dbReference type="OrthoDB" id="5329005at2"/>
<evidence type="ECO:0000259" key="7">
    <source>
        <dbReference type="Pfam" id="PF01478"/>
    </source>
</evidence>
<dbReference type="Gene3D" id="1.20.120.1220">
    <property type="match status" value="1"/>
</dbReference>
<keyword evidence="9" id="KW-1185">Reference proteome</keyword>
<dbReference type="GO" id="GO:0005886">
    <property type="term" value="C:plasma membrane"/>
    <property type="evidence" value="ECO:0007669"/>
    <property type="project" value="UniProtKB-SubCell"/>
</dbReference>
<dbReference type="PANTHER" id="PTHR36506">
    <property type="entry name" value="PREFLAGELLIN PEPTIDASE"/>
    <property type="match status" value="1"/>
</dbReference>
<comment type="caution">
    <text evidence="8">The sequence shown here is derived from an EMBL/GenBank/DDBJ whole genome shotgun (WGS) entry which is preliminary data.</text>
</comment>
<dbReference type="Pfam" id="PF01478">
    <property type="entry name" value="Peptidase_A24"/>
    <property type="match status" value="1"/>
</dbReference>
<feature type="transmembrane region" description="Helical" evidence="6">
    <location>
        <begin position="133"/>
        <end position="152"/>
    </location>
</feature>
<keyword evidence="5 6" id="KW-0472">Membrane</keyword>
<dbReference type="EMBL" id="PXYI01000007">
    <property type="protein sequence ID" value="PSJ37993.1"/>
    <property type="molecule type" value="Genomic_DNA"/>
</dbReference>
<name>A0A2P7QJ51_9SPHN</name>
<evidence type="ECO:0000256" key="5">
    <source>
        <dbReference type="ARBA" id="ARBA00023136"/>
    </source>
</evidence>
<evidence type="ECO:0000256" key="4">
    <source>
        <dbReference type="ARBA" id="ARBA00022989"/>
    </source>
</evidence>
<feature type="transmembrane region" description="Helical" evidence="6">
    <location>
        <begin position="36"/>
        <end position="54"/>
    </location>
</feature>
<dbReference type="InterPro" id="IPR052218">
    <property type="entry name" value="Preflagellin_Peptidase"/>
</dbReference>
<feature type="transmembrane region" description="Helical" evidence="6">
    <location>
        <begin position="99"/>
        <end position="121"/>
    </location>
</feature>
<evidence type="ECO:0000256" key="6">
    <source>
        <dbReference type="SAM" id="Phobius"/>
    </source>
</evidence>
<keyword evidence="2" id="KW-1003">Cell membrane</keyword>
<dbReference type="PANTHER" id="PTHR36506:SF1">
    <property type="entry name" value="PREFLAGELLIN PEPTIDASE"/>
    <property type="match status" value="1"/>
</dbReference>
<dbReference type="Proteomes" id="UP000241167">
    <property type="component" value="Unassembled WGS sequence"/>
</dbReference>
<comment type="subcellular location">
    <subcellularLocation>
        <location evidence="1">Cell membrane</location>
        <topology evidence="1">Multi-pass membrane protein</topology>
    </subcellularLocation>
</comment>
<evidence type="ECO:0000313" key="9">
    <source>
        <dbReference type="Proteomes" id="UP000241167"/>
    </source>
</evidence>
<dbReference type="GO" id="GO:0004190">
    <property type="term" value="F:aspartic-type endopeptidase activity"/>
    <property type="evidence" value="ECO:0007669"/>
    <property type="project" value="InterPro"/>
</dbReference>